<proteinExistence type="predicted"/>
<accession>A0A2P6MNI1</accession>
<organism evidence="1 2">
    <name type="scientific">Planoprotostelium fungivorum</name>
    <dbReference type="NCBI Taxonomy" id="1890364"/>
    <lineage>
        <taxon>Eukaryota</taxon>
        <taxon>Amoebozoa</taxon>
        <taxon>Evosea</taxon>
        <taxon>Variosea</taxon>
        <taxon>Cavosteliida</taxon>
        <taxon>Cavosteliaceae</taxon>
        <taxon>Planoprotostelium</taxon>
    </lineage>
</organism>
<comment type="caution">
    <text evidence="1">The sequence shown here is derived from an EMBL/GenBank/DDBJ whole genome shotgun (WGS) entry which is preliminary data.</text>
</comment>
<reference evidence="1 2" key="1">
    <citation type="journal article" date="2018" name="Genome Biol. Evol.">
        <title>Multiple Roots of Fruiting Body Formation in Amoebozoa.</title>
        <authorList>
            <person name="Hillmann F."/>
            <person name="Forbes G."/>
            <person name="Novohradska S."/>
            <person name="Ferling I."/>
            <person name="Riege K."/>
            <person name="Groth M."/>
            <person name="Westermann M."/>
            <person name="Marz M."/>
            <person name="Spaller T."/>
            <person name="Winckler T."/>
            <person name="Schaap P."/>
            <person name="Glockner G."/>
        </authorList>
    </citation>
    <scope>NUCLEOTIDE SEQUENCE [LARGE SCALE GENOMIC DNA]</scope>
    <source>
        <strain evidence="1 2">Jena</strain>
    </source>
</reference>
<dbReference type="EMBL" id="MDYQ01000639">
    <property type="protein sequence ID" value="PRP73284.1"/>
    <property type="molecule type" value="Genomic_DNA"/>
</dbReference>
<evidence type="ECO:0000313" key="2">
    <source>
        <dbReference type="Proteomes" id="UP000241769"/>
    </source>
</evidence>
<sequence length="267" mass="30366">HANAYKCFAEDYQTEHRRQAFNSKTRQDQLSSLSCLDNFPQKVMRTISENFERYRLSTPSIRAKSLLLFSFFVKRPKCDLENVAYNSCLLATTLTTNLNTKREPILNKSHDSMQVVVKMRQWIYFSGLSSILGPLKQKGGPVLHQMGSNRERVLDRDAMDLPMISQPGLRGHSRGERDESLLLTNLRFFLFSGRHVTSLCHNLQCLCSPPSLLLVRGLAKVLSETSWDKTPSCLACVLTLRQRLCQNSPQDKSISAGPYDGFYTPVE</sequence>
<dbReference type="Proteomes" id="UP000241769">
    <property type="component" value="Unassembled WGS sequence"/>
</dbReference>
<dbReference type="AlphaFoldDB" id="A0A2P6MNI1"/>
<evidence type="ECO:0000313" key="1">
    <source>
        <dbReference type="EMBL" id="PRP73284.1"/>
    </source>
</evidence>
<dbReference type="InParanoid" id="A0A2P6MNI1"/>
<feature type="non-terminal residue" evidence="1">
    <location>
        <position position="1"/>
    </location>
</feature>
<gene>
    <name evidence="1" type="ORF">PROFUN_16706</name>
</gene>
<protein>
    <submittedName>
        <fullName evidence="1">Uncharacterized protein</fullName>
    </submittedName>
</protein>
<name>A0A2P6MNI1_9EUKA</name>
<keyword evidence="2" id="KW-1185">Reference proteome</keyword>